<dbReference type="InterPro" id="IPR013537">
    <property type="entry name" value="AcCoA_COase_cen"/>
</dbReference>
<keyword evidence="6" id="KW-0276">Fatty acid metabolism</keyword>
<evidence type="ECO:0000256" key="11">
    <source>
        <dbReference type="ARBA" id="ARBA00023268"/>
    </source>
</evidence>
<dbReference type="InterPro" id="IPR011764">
    <property type="entry name" value="Biotin_carboxylation_dom"/>
</dbReference>
<evidence type="ECO:0000256" key="13">
    <source>
        <dbReference type="ARBA" id="ARBA00048600"/>
    </source>
</evidence>
<dbReference type="FunFam" id="3.40.50.20:FF:000005">
    <property type="entry name" value="acetyl-CoA carboxylase isoform X2"/>
    <property type="match status" value="1"/>
</dbReference>
<dbReference type="InterPro" id="IPR005482">
    <property type="entry name" value="Biotin_COase_C"/>
</dbReference>
<evidence type="ECO:0000259" key="17">
    <source>
        <dbReference type="PROSITE" id="PS50979"/>
    </source>
</evidence>
<dbReference type="GO" id="GO:0003989">
    <property type="term" value="F:acetyl-CoA carboxylase activity"/>
    <property type="evidence" value="ECO:0007669"/>
    <property type="project" value="UniProtKB-EC"/>
</dbReference>
<evidence type="ECO:0008006" key="22">
    <source>
        <dbReference type="Google" id="ProtNLM"/>
    </source>
</evidence>
<keyword evidence="3" id="KW-0444">Lipid biosynthesis</keyword>
<keyword evidence="21" id="KW-1185">Reference proteome</keyword>
<dbReference type="GO" id="GO:0005524">
    <property type="term" value="F:ATP binding"/>
    <property type="evidence" value="ECO:0007669"/>
    <property type="project" value="UniProtKB-UniRule"/>
</dbReference>
<dbReference type="Pfam" id="PF00364">
    <property type="entry name" value="Biotin_lipoyl"/>
    <property type="match status" value="1"/>
</dbReference>
<dbReference type="GO" id="GO:0006633">
    <property type="term" value="P:fatty acid biosynthetic process"/>
    <property type="evidence" value="ECO:0007669"/>
    <property type="project" value="UniProtKB-KW"/>
</dbReference>
<dbReference type="PROSITE" id="PS00867">
    <property type="entry name" value="CPSASE_2"/>
    <property type="match status" value="1"/>
</dbReference>
<evidence type="ECO:0000259" key="16">
    <source>
        <dbReference type="PROSITE" id="PS50975"/>
    </source>
</evidence>
<evidence type="ECO:0000256" key="8">
    <source>
        <dbReference type="ARBA" id="ARBA00023098"/>
    </source>
</evidence>
<comment type="catalytic activity">
    <reaction evidence="12">
        <text>hydrogencarbonate + acetyl-CoA + ATP = malonyl-CoA + ADP + phosphate + H(+)</text>
        <dbReference type="Rhea" id="RHEA:11308"/>
        <dbReference type="ChEBI" id="CHEBI:15378"/>
        <dbReference type="ChEBI" id="CHEBI:17544"/>
        <dbReference type="ChEBI" id="CHEBI:30616"/>
        <dbReference type="ChEBI" id="CHEBI:43474"/>
        <dbReference type="ChEBI" id="CHEBI:57288"/>
        <dbReference type="ChEBI" id="CHEBI:57384"/>
        <dbReference type="ChEBI" id="CHEBI:456216"/>
        <dbReference type="EC" id="6.4.1.2"/>
    </reaction>
</comment>
<comment type="cofactor">
    <cofactor evidence="1">
        <name>biotin</name>
        <dbReference type="ChEBI" id="CHEBI:57586"/>
    </cofactor>
</comment>
<keyword evidence="9" id="KW-0275">Fatty acid biosynthesis</keyword>
<dbReference type="SMART" id="SM00878">
    <property type="entry name" value="Biotin_carb_C"/>
    <property type="match status" value="1"/>
</dbReference>
<evidence type="ECO:0000256" key="10">
    <source>
        <dbReference type="ARBA" id="ARBA00023267"/>
    </source>
</evidence>
<feature type="domain" description="CoA carboxyltransferase C-terminal" evidence="19">
    <location>
        <begin position="1794"/>
        <end position="2081"/>
    </location>
</feature>
<feature type="domain" description="Lipoyl-binding" evidence="15">
    <location>
        <begin position="669"/>
        <end position="743"/>
    </location>
</feature>
<evidence type="ECO:0000259" key="18">
    <source>
        <dbReference type="PROSITE" id="PS50980"/>
    </source>
</evidence>
<name>A0AAD7UH85_9STRA</name>
<dbReference type="Pfam" id="PF08326">
    <property type="entry name" value="ACC_central"/>
    <property type="match status" value="1"/>
</dbReference>
<dbReference type="InterPro" id="IPR005479">
    <property type="entry name" value="CPAse_ATP-bd"/>
</dbReference>
<dbReference type="InterPro" id="IPR011761">
    <property type="entry name" value="ATP-grasp"/>
</dbReference>
<dbReference type="GO" id="GO:0004075">
    <property type="term" value="F:biotin carboxylase activity"/>
    <property type="evidence" value="ECO:0007669"/>
    <property type="project" value="UniProtKB-EC"/>
</dbReference>
<reference evidence="20" key="1">
    <citation type="submission" date="2023-01" db="EMBL/GenBank/DDBJ databases">
        <title>Metagenome sequencing of chrysophaentin producing Chrysophaeum taylorii.</title>
        <authorList>
            <person name="Davison J."/>
            <person name="Bewley C."/>
        </authorList>
    </citation>
    <scope>NUCLEOTIDE SEQUENCE</scope>
    <source>
        <strain evidence="20">NIES-1699</strain>
    </source>
</reference>
<evidence type="ECO:0000256" key="14">
    <source>
        <dbReference type="PROSITE-ProRule" id="PRU00409"/>
    </source>
</evidence>
<keyword evidence="8" id="KW-0443">Lipid metabolism</keyword>
<dbReference type="CDD" id="cd06850">
    <property type="entry name" value="biotinyl_domain"/>
    <property type="match status" value="1"/>
</dbReference>
<keyword evidence="5 14" id="KW-0547">Nucleotide-binding</keyword>
<dbReference type="InterPro" id="IPR011054">
    <property type="entry name" value="Rudment_hybrid_motif"/>
</dbReference>
<dbReference type="Pfam" id="PF02785">
    <property type="entry name" value="Biotin_carb_C"/>
    <property type="match status" value="1"/>
</dbReference>
<dbReference type="Pfam" id="PF00289">
    <property type="entry name" value="Biotin_carb_N"/>
    <property type="match status" value="1"/>
</dbReference>
<evidence type="ECO:0000259" key="19">
    <source>
        <dbReference type="PROSITE" id="PS50989"/>
    </source>
</evidence>
<dbReference type="PANTHER" id="PTHR45728">
    <property type="entry name" value="ACETYL-COA CARBOXYLASE, ISOFORM A"/>
    <property type="match status" value="1"/>
</dbReference>
<dbReference type="EMBL" id="JAQMWT010000328">
    <property type="protein sequence ID" value="KAJ8604581.1"/>
    <property type="molecule type" value="Genomic_DNA"/>
</dbReference>
<dbReference type="SUPFAM" id="SSF52096">
    <property type="entry name" value="ClpP/crotonase"/>
    <property type="match status" value="2"/>
</dbReference>
<sequence length="2160" mass="233905">MSALQDAPVPAAPLEEAGDVVSKYVKERGGTRPIRKVLIANNGMAATKAIMSMRRWAYLELGDEKAVSFAVMATPEDLNANAEFVRLADEYVDVPGGSNANNYANVKLIVDVARRLAVDGVWPGWGHASENPKLPRALKAAGIAFLGPPAPVMSVLGDKIAANILAQTAGVPSIPWSGSFGDEENDGPLKARLAEDGTIPEKVFQKACVHSVEEAVMAAKRVGYPVMLKASEGGGGKGIRMNEDEAELAANYQVVANEVPGSPIFVMQLMTGARHLEVQVVGDEHGNAIALNGRDCSTQRRFQKIFEEGPPTDPTGGIARADVFADMEQKARELVKSIGYVGAGTVEYLYDAKTDDYFFLELNPRLQVEHPVTEGITGVNMPATQLQVGMGVPLSNVPEIRNLYGAPRDDLSVEVNLDLPYELPKNRHVLAARITAENPDEGFKPTSGRIERVAFQSTPSVWGYFSVGANGGVHEFADSQFGHLFASGTNREEARKAMVLALKELTVRGEIRNPVEYLVQLLETDDFKSNNIDTSWLDGLLKQKAILPRIDDELVVAAAALFRSFEKCKSAKLAFEAAIGKGQFATSEFEVDEFDVEVVLNDVKYEIRVARTGEASFLTTIGDATFEATARERPDGTLLASLGGRSLQLTGFEEPLGLRLNVDGATIFLPTVFDPSEVRSDVTGKVVRWLVDDGEDVKAGVPFAEVEAMKMIMPLRAAETGTLRHNVGAGTVVESGDLLARLDLADPSKATKITRFEGAAFEVAGAVDAPSLEDEPLRNYEAASEKLATALDGWDAFRGEEESSSSSSSSSSPENAVTAMIDALATNKLVKLVARETAGAIGQKMPAALDAALVSLPEDATASDLDALLREYEDDPAALAPLRGVVDAWSDGPLGVAVDTVASLLGNFLAVEEKFVGRENEDAAIRELVKAASSPSVAADNLLAHAKLQRRCGVVLALVKALPSLEPLFESTEDISDERKARLENRLDRVAALEVAGPSYASVSLAAGMARLESAVPPFADRVASLREDLKNSESDLQAFATRPELGSFQRGVDMLTYLFDDEDEEISKAALEVYVRRMYSAHDMLEVEVGDDREARWWYKFRDEDPENAPLRFGKLVIRESADDLEGALDALPKTILPAYKEDCANKKLGKDGPAVNTLHVLLKRGAITDATEDASFAAEVEKALEAPETKSLVADCRLRSINVIAAEAPYYPRSFTFVANESNALEEDPLRRMMRPTFYHLLELDAISQHFALTPLATVNRDLRVYIGDEKNPKNPRAASQTVFVRRVTHSTDLADAGAERLFDKALDALEMAMLDSRVKPTSSASLYLTVIPPVSGRISDLDAAFKDIVGGLVASRAKRLLASRVDEISVKFYVDDSKSGPLEIRTSPLPPQTPLTTVRGVATSADGPWLRLQSYVEQSDKITGSVTGYCDLEGTNCVVDPYASADVVAKKRAAARRVGTTYAYDFVGLLATATLAAWRERAAAAADVAVPAVDDILEAKELLLVSSEDGVVSTKATRSVGTNDVGMVAWLCTFKTPEYPEGREVVLIANDVTYKSGSFGVAEDEFFAKVSNYAAEKGIPRVYVSSNSGARIGLVDALKDVVGVKWVDDSNPSSGLEYLYLTPDQLAALPEGSVVAKPLNEAGVHEIDAIVGAGDQVPDGIGVENLRGSGMIAGVTSRAYKDTFTLSYVTGRSVGIGAYLVRLGQRVIQMRQGPVILTGYSALNKLLGKQVYTSQDQLGGPQIMVPNGITHRVVDDDYEGCRAIVDWLSFVPKDCSKTTSDTAFLLPQVDPVDREVKARPTKTPYDVREVLDNGVDGLFDAGSFQESLAGWGKTVVSGRARLGGIPFGVIAVETRTVEAVVPADPANPDSREAVLPQAGQVWYPDSAFKTAQAIEDFNRGEHLPLMILANWRGFSGGTRDMFGEVLKFGAKIVDALTDYDRPVFVYIPPNGELRGGAWVVVDPTINADMMEMYADPDSRGGILEPPGVCEVKFRENERDSLMRRLDPTLADDPRREKTLAPVALQVAHEFADLHDRAGRMLAKGVVRDVVPWARARSYFYWRAKRRLAVDALAKQIRAATGFSFQKSLKEVETGFEDQLGDDWNDDRAVANYFDANKDRAADFVKAATLRAKLETFKSLLVDPDLQKDVDQLKRSSA</sequence>
<dbReference type="FunFam" id="3.30.1490.20:FF:000003">
    <property type="entry name" value="acetyl-CoA carboxylase isoform X1"/>
    <property type="match status" value="1"/>
</dbReference>
<dbReference type="Gene3D" id="2.40.460.10">
    <property type="entry name" value="Biotin dependent carboxylase carboxyltransferase"/>
    <property type="match status" value="1"/>
</dbReference>
<dbReference type="Gene3D" id="3.30.470.20">
    <property type="entry name" value="ATP-grasp fold, B domain"/>
    <property type="match status" value="1"/>
</dbReference>
<dbReference type="Pfam" id="PF01039">
    <property type="entry name" value="Carboxyl_trans"/>
    <property type="match status" value="1"/>
</dbReference>
<dbReference type="PANTHER" id="PTHR45728:SF3">
    <property type="entry name" value="ACETYL-COA CARBOXYLASE"/>
    <property type="match status" value="1"/>
</dbReference>
<feature type="domain" description="CoA carboxyltransferase N-terminal" evidence="18">
    <location>
        <begin position="1444"/>
        <end position="1786"/>
    </location>
</feature>
<comment type="pathway">
    <text evidence="2">Lipid metabolism; malonyl-CoA biosynthesis; malonyl-CoA from acetyl-CoA: step 1/1.</text>
</comment>
<evidence type="ECO:0000256" key="12">
    <source>
        <dbReference type="ARBA" id="ARBA00048065"/>
    </source>
</evidence>
<dbReference type="Gene3D" id="3.90.226.10">
    <property type="entry name" value="2-enoyl-CoA Hydratase, Chain A, domain 1"/>
    <property type="match status" value="2"/>
</dbReference>
<dbReference type="SUPFAM" id="SSF52440">
    <property type="entry name" value="PreATP-grasp domain"/>
    <property type="match status" value="1"/>
</dbReference>
<dbReference type="InterPro" id="IPR049076">
    <property type="entry name" value="ACCA"/>
</dbReference>
<protein>
    <recommendedName>
        <fullName evidence="22">Acetyl-CoA carboxylase</fullName>
    </recommendedName>
</protein>
<dbReference type="InterPro" id="IPR049074">
    <property type="entry name" value="ACCA_BT"/>
</dbReference>
<evidence type="ECO:0000313" key="20">
    <source>
        <dbReference type="EMBL" id="KAJ8604581.1"/>
    </source>
</evidence>
<evidence type="ECO:0000256" key="5">
    <source>
        <dbReference type="ARBA" id="ARBA00022741"/>
    </source>
</evidence>
<gene>
    <name evidence="20" type="ORF">CTAYLR_007627</name>
</gene>
<evidence type="ECO:0000256" key="9">
    <source>
        <dbReference type="ARBA" id="ARBA00023160"/>
    </source>
</evidence>
<dbReference type="PROSITE" id="PS50989">
    <property type="entry name" value="COA_CT_CTER"/>
    <property type="match status" value="1"/>
</dbReference>
<keyword evidence="4" id="KW-0436">Ligase</keyword>
<evidence type="ECO:0000313" key="21">
    <source>
        <dbReference type="Proteomes" id="UP001230188"/>
    </source>
</evidence>
<evidence type="ECO:0000256" key="1">
    <source>
        <dbReference type="ARBA" id="ARBA00001953"/>
    </source>
</evidence>
<dbReference type="PROSITE" id="PS50975">
    <property type="entry name" value="ATP_GRASP"/>
    <property type="match status" value="1"/>
</dbReference>
<comment type="catalytic activity">
    <reaction evidence="13">
        <text>N(6)-biotinyl-L-lysyl-[protein] + hydrogencarbonate + ATP = N(6)-carboxybiotinyl-L-lysyl-[protein] + ADP + phosphate + H(+)</text>
        <dbReference type="Rhea" id="RHEA:13501"/>
        <dbReference type="Rhea" id="RHEA-COMP:10505"/>
        <dbReference type="Rhea" id="RHEA-COMP:10506"/>
        <dbReference type="ChEBI" id="CHEBI:15378"/>
        <dbReference type="ChEBI" id="CHEBI:17544"/>
        <dbReference type="ChEBI" id="CHEBI:30616"/>
        <dbReference type="ChEBI" id="CHEBI:43474"/>
        <dbReference type="ChEBI" id="CHEBI:83144"/>
        <dbReference type="ChEBI" id="CHEBI:83145"/>
        <dbReference type="ChEBI" id="CHEBI:456216"/>
        <dbReference type="EC" id="6.3.4.14"/>
    </reaction>
</comment>
<feature type="domain" description="ATP-grasp" evidence="16">
    <location>
        <begin position="190"/>
        <end position="390"/>
    </location>
</feature>
<dbReference type="InterPro" id="IPR013815">
    <property type="entry name" value="ATP_grasp_subdomain_1"/>
</dbReference>
<keyword evidence="7 14" id="KW-0067">ATP-binding</keyword>
<dbReference type="Pfam" id="PF02786">
    <property type="entry name" value="CPSase_L_D2"/>
    <property type="match status" value="1"/>
</dbReference>
<dbReference type="PROSITE" id="PS50979">
    <property type="entry name" value="BC"/>
    <property type="match status" value="1"/>
</dbReference>
<dbReference type="FunFam" id="2.40.50.100:FF:000005">
    <property type="entry name" value="Acetyl-CoA carboxylase 1"/>
    <property type="match status" value="1"/>
</dbReference>
<dbReference type="Proteomes" id="UP001230188">
    <property type="component" value="Unassembled WGS sequence"/>
</dbReference>
<dbReference type="Gene3D" id="2.40.50.100">
    <property type="match status" value="1"/>
</dbReference>
<comment type="caution">
    <text evidence="20">The sequence shown here is derived from an EMBL/GenBank/DDBJ whole genome shotgun (WGS) entry which is preliminary data.</text>
</comment>
<evidence type="ECO:0000256" key="6">
    <source>
        <dbReference type="ARBA" id="ARBA00022832"/>
    </source>
</evidence>
<evidence type="ECO:0000256" key="4">
    <source>
        <dbReference type="ARBA" id="ARBA00022598"/>
    </source>
</evidence>
<evidence type="ECO:0000259" key="15">
    <source>
        <dbReference type="PROSITE" id="PS50968"/>
    </source>
</evidence>
<dbReference type="InterPro" id="IPR011053">
    <property type="entry name" value="Single_hybrid_motif"/>
</dbReference>
<feature type="domain" description="Biotin carboxylation" evidence="17">
    <location>
        <begin position="33"/>
        <end position="542"/>
    </location>
</feature>
<dbReference type="Gene3D" id="3.30.1490.20">
    <property type="entry name" value="ATP-grasp fold, A domain"/>
    <property type="match status" value="1"/>
</dbReference>
<keyword evidence="11" id="KW-0511">Multifunctional enzyme</keyword>
<dbReference type="PROSITE" id="PS50968">
    <property type="entry name" value="BIOTINYL_LIPOYL"/>
    <property type="match status" value="1"/>
</dbReference>
<dbReference type="GO" id="GO:0046872">
    <property type="term" value="F:metal ion binding"/>
    <property type="evidence" value="ECO:0007669"/>
    <property type="project" value="InterPro"/>
</dbReference>
<dbReference type="InterPro" id="IPR011762">
    <property type="entry name" value="COA_CT_N"/>
</dbReference>
<dbReference type="InterPro" id="IPR034733">
    <property type="entry name" value="AcCoA_carboxyl_beta"/>
</dbReference>
<dbReference type="SUPFAM" id="SSF51230">
    <property type="entry name" value="Single hybrid motif"/>
    <property type="match status" value="1"/>
</dbReference>
<dbReference type="InterPro" id="IPR000089">
    <property type="entry name" value="Biotin_lipoyl"/>
</dbReference>
<dbReference type="PROSITE" id="PS50980">
    <property type="entry name" value="COA_CT_NTER"/>
    <property type="match status" value="1"/>
</dbReference>
<dbReference type="PROSITE" id="PS00866">
    <property type="entry name" value="CPSASE_1"/>
    <property type="match status" value="1"/>
</dbReference>
<dbReference type="SUPFAM" id="SSF51246">
    <property type="entry name" value="Rudiment single hybrid motif"/>
    <property type="match status" value="1"/>
</dbReference>
<dbReference type="Pfam" id="PF21385">
    <property type="entry name" value="ACCA_BT"/>
    <property type="match status" value="1"/>
</dbReference>
<dbReference type="InterPro" id="IPR011763">
    <property type="entry name" value="COA_CT_C"/>
</dbReference>
<keyword evidence="10" id="KW-0092">Biotin</keyword>
<organism evidence="20 21">
    <name type="scientific">Chrysophaeum taylorii</name>
    <dbReference type="NCBI Taxonomy" id="2483200"/>
    <lineage>
        <taxon>Eukaryota</taxon>
        <taxon>Sar</taxon>
        <taxon>Stramenopiles</taxon>
        <taxon>Ochrophyta</taxon>
        <taxon>Pelagophyceae</taxon>
        <taxon>Pelagomonadales</taxon>
        <taxon>Pelagomonadaceae</taxon>
        <taxon>Chrysophaeum</taxon>
    </lineage>
</organism>
<proteinExistence type="predicted"/>
<evidence type="ECO:0000256" key="2">
    <source>
        <dbReference type="ARBA" id="ARBA00004956"/>
    </source>
</evidence>
<evidence type="ECO:0000256" key="3">
    <source>
        <dbReference type="ARBA" id="ARBA00022516"/>
    </source>
</evidence>
<evidence type="ECO:0000256" key="7">
    <source>
        <dbReference type="ARBA" id="ARBA00022840"/>
    </source>
</evidence>
<dbReference type="Gene3D" id="3.90.1770.10">
    <property type="entry name" value="PreATP-grasp domain"/>
    <property type="match status" value="1"/>
</dbReference>
<dbReference type="SUPFAM" id="SSF56059">
    <property type="entry name" value="Glutathione synthetase ATP-binding domain-like"/>
    <property type="match status" value="1"/>
</dbReference>
<dbReference type="InterPro" id="IPR029045">
    <property type="entry name" value="ClpP/crotonase-like_dom_sf"/>
</dbReference>
<accession>A0AAD7UH85</accession>
<dbReference type="Gene3D" id="3.40.50.20">
    <property type="match status" value="1"/>
</dbReference>
<dbReference type="InterPro" id="IPR005481">
    <property type="entry name" value="BC-like_N"/>
</dbReference>
<dbReference type="InterPro" id="IPR016185">
    <property type="entry name" value="PreATP-grasp_dom_sf"/>
</dbReference>